<dbReference type="GO" id="GO:0061630">
    <property type="term" value="F:ubiquitin protein ligase activity"/>
    <property type="evidence" value="ECO:0007669"/>
    <property type="project" value="InterPro"/>
</dbReference>
<dbReference type="PANTHER" id="PTHR45670">
    <property type="entry name" value="E3 UBIQUITIN-PROTEIN LIGASE TRIP12"/>
    <property type="match status" value="1"/>
</dbReference>
<dbReference type="EMBL" id="CCYD01000252">
    <property type="protein sequence ID" value="CEG36908.1"/>
    <property type="molecule type" value="Genomic_DNA"/>
</dbReference>
<feature type="region of interest" description="Disordered" evidence="4">
    <location>
        <begin position="1"/>
        <end position="26"/>
    </location>
</feature>
<reference evidence="7" key="1">
    <citation type="submission" date="2014-09" db="EMBL/GenBank/DDBJ databases">
        <authorList>
            <person name="Sharma Rahul"/>
            <person name="Thines Marco"/>
        </authorList>
    </citation>
    <scope>NUCLEOTIDE SEQUENCE [LARGE SCALE GENOMIC DNA]</scope>
</reference>
<accession>A0A0P1A9A0</accession>
<name>A0A0P1A9A0_PLAHL</name>
<dbReference type="Pfam" id="PF00632">
    <property type="entry name" value="HECT"/>
    <property type="match status" value="1"/>
</dbReference>
<evidence type="ECO:0000313" key="6">
    <source>
        <dbReference type="EMBL" id="CEG36908.1"/>
    </source>
</evidence>
<evidence type="ECO:0000313" key="7">
    <source>
        <dbReference type="Proteomes" id="UP000054928"/>
    </source>
</evidence>
<dbReference type="GeneID" id="36399214"/>
<evidence type="ECO:0000259" key="5">
    <source>
        <dbReference type="PROSITE" id="PS50237"/>
    </source>
</evidence>
<keyword evidence="1" id="KW-0808">Transferase</keyword>
<dbReference type="InterPro" id="IPR000569">
    <property type="entry name" value="HECT_dom"/>
</dbReference>
<dbReference type="GO" id="GO:0043161">
    <property type="term" value="P:proteasome-mediated ubiquitin-dependent protein catabolic process"/>
    <property type="evidence" value="ECO:0007669"/>
    <property type="project" value="TreeGrafter"/>
</dbReference>
<feature type="domain" description="HECT" evidence="5">
    <location>
        <begin position="1531"/>
        <end position="1823"/>
    </location>
</feature>
<feature type="region of interest" description="Disordered" evidence="4">
    <location>
        <begin position="525"/>
        <end position="551"/>
    </location>
</feature>
<evidence type="ECO:0000256" key="3">
    <source>
        <dbReference type="PROSITE-ProRule" id="PRU00104"/>
    </source>
</evidence>
<feature type="compositionally biased region" description="Acidic residues" evidence="4">
    <location>
        <begin position="1"/>
        <end position="16"/>
    </location>
</feature>
<evidence type="ECO:0000256" key="1">
    <source>
        <dbReference type="ARBA" id="ARBA00022679"/>
    </source>
</evidence>
<evidence type="ECO:0000256" key="4">
    <source>
        <dbReference type="SAM" id="MobiDB-lite"/>
    </source>
</evidence>
<dbReference type="OrthoDB" id="271273at2759"/>
<feature type="active site" description="Glycyl thioester intermediate" evidence="3">
    <location>
        <position position="1795"/>
    </location>
</feature>
<dbReference type="Gene3D" id="3.30.2410.10">
    <property type="entry name" value="Hect, E3 ligase catalytic domain"/>
    <property type="match status" value="1"/>
</dbReference>
<dbReference type="PROSITE" id="PS50237">
    <property type="entry name" value="HECT"/>
    <property type="match status" value="1"/>
</dbReference>
<sequence length="1828" mass="204134">MDDDEVSSDEDLDNYDGDSPSELATSDQHRLDKFLPGLSKSKKSLHTFTGIFTKRKTATSLCDKGSLNGHTSLDLELVHVKANEVYEFSRAVIKCLLLVLHKMDIQKVERSVMSTLACVLEVAPSQLIQDLKEEDINLVLDTVHFLLRGEKRYQSRPDVAKSWASKGALPFPPSSSANVAAQSNLLSYILAVRILQATGRKLPKKSGIYYQIERRGITEQLEQLNDPSACWVSPTRDKATPWNPRGTIFGRGLDLLNMLRADMVESGTLHLYKLRNLAKRLREFSDWSRPCDQSIILVDLVDLFRDPNSITTYELKQSMLLPAILQYLSPHDELHEGRRLVLMQAFECRPMALKHLISRLQTIITQEESFPLTTFTTGKGRELYPLTRQVKVTFIRSAGNRQHESFSSRPEEKSIRLSPLTHFQSFERTVFRSMPVIDSNLSLLYLNLVGHSIQKVVEGKWKKYLVVGFDDTRSCHLVKAFGGTDESFYEVVLHDSQCKLIGSVDVYENVALDLKLFGSPFVNDSGDNKRKKRSKRKRKFLSQVKPDSDRSHQVEVRNTNVLNLSSLPGAWYAAVLWNERDDVSEPSDKKCQRCEEVLAAQAYHSVKLLIDDRIVRNLPADCIRPRAAQPQVGSVVAIDGGPLGEVVCIHKNDCMSSETSAIALDVMMKSGVEKKRVVMNRVRFPPQKESPPEFEKERIKASSIQKLFSARANSLLTGSVGDRVWVLPPLGSSVKNLCVAGTIKAFPPGLSSVGEISTVIVEVAFGNKQAPLAVKVNRNQVLNLGIEGSALSCRTPSRLLAALQTMSDRRRSSLAFGGHNSSTFTIHRAFGRVAESLQQNQHGYEVETSGTAVDQLRNLISRSSILGACNPISGVYEPDHIQRATQDAAGSNPPDDMIGGEVQTVKHLLASHSPTDSKSIRLHKVNCIDDTTVKKYLTPQDAKPKMTCSRLPKVGLVMGFRNCNKSVTAPNRVEDSSKIDLRSVKKISNDKHAAPHYGQLDLLTQQFEITAEAREALLDIFNSFIGDPSSGAKQKKRRRKVRPSIRNQEAGMWDIEKFIDFMHALCGLAKDSHSDLIPKHCMTFSKFADPATNRKLLRSDGFVSFISHECKDFVKLKQLTQFLLSRGFAENLLSSDGSRSNSRNDCDYKSSPNGGECIGNDLLQQPVVLRGFPADQNILKCVEELRCEYRAKACPGTPSLDTGPTAPDITVPPWKLTYKLYCDFQVDWEAPIVSDANDSLGLHASLLESFEKLKAKPFPQLLEQGVVALDGMSASGVVSTKRWPNRITASQAYRKVWDKSEVRASVADAVSLLRCIFQYRRKNVALLDEAIWINPRLCNKLETQMQDILSMCSGMYPPWCDALVAHCKFFFPRKLRENLFRSTSFGCTRSLHWFRSQLNLGERVVSSSSSTIGSSDYNQGITISPIPKERVKVLRTNILQSAEAVMKMHAKRKAILDVVFDGEKGYGSGVTAAFYSSTAHALQAVKENCIKRYWIPGEDDDARAQARHTDSADGIDDITQETIVIRHPNGLFPYPHHIPDSELVNRFRLIGRLAGKALMDERLLPLPLSPQFIKLVLGETVALEELGVIFLSHGRILYSMYEACQKLAAGEINVQIDEMNIHEWLGAVGFTFIDPFSQEPLVIGGDDIVVSVSNLTVYVRAVLEFWLESGIRAQVLAFREGISEVLPLEKLKLLFVPELLSLLCGEQDIQWNAESLAKDTKLAHGFTKDSQPIKWLFNVLEAMSATERRAFLLYATGCPNLPPGGFQALKPPFEVVRRVVDNLDVDRALPFARTCTNTLHLPAYSSKKVLAQQMMFAIANSRGTIDRD</sequence>
<protein>
    <submittedName>
        <fullName evidence="6">Hect e3 ubiquitin</fullName>
    </submittedName>
</protein>
<feature type="compositionally biased region" description="Basic residues" evidence="4">
    <location>
        <begin position="529"/>
        <end position="540"/>
    </location>
</feature>
<dbReference type="InterPro" id="IPR045322">
    <property type="entry name" value="HECTD1/TRIP12-like"/>
</dbReference>
<dbReference type="Proteomes" id="UP000054928">
    <property type="component" value="Unassembled WGS sequence"/>
</dbReference>
<evidence type="ECO:0000256" key="2">
    <source>
        <dbReference type="ARBA" id="ARBA00022786"/>
    </source>
</evidence>
<dbReference type="GO" id="GO:0000209">
    <property type="term" value="P:protein polyubiquitination"/>
    <property type="evidence" value="ECO:0007669"/>
    <property type="project" value="TreeGrafter"/>
</dbReference>
<proteinExistence type="predicted"/>
<dbReference type="STRING" id="4781.A0A0P1A9A0"/>
<keyword evidence="7" id="KW-1185">Reference proteome</keyword>
<keyword evidence="2 3" id="KW-0833">Ubl conjugation pathway</keyword>
<dbReference type="RefSeq" id="XP_024573277.1">
    <property type="nucleotide sequence ID" value="XM_024722174.1"/>
</dbReference>
<dbReference type="InterPro" id="IPR035983">
    <property type="entry name" value="Hect_E3_ubiquitin_ligase"/>
</dbReference>
<dbReference type="PANTHER" id="PTHR45670:SF1">
    <property type="entry name" value="E3 UBIQUITIN-PROTEIN LIGASE HECTD1"/>
    <property type="match status" value="1"/>
</dbReference>
<organism evidence="6 7">
    <name type="scientific">Plasmopara halstedii</name>
    <name type="common">Downy mildew of sunflower</name>
    <dbReference type="NCBI Taxonomy" id="4781"/>
    <lineage>
        <taxon>Eukaryota</taxon>
        <taxon>Sar</taxon>
        <taxon>Stramenopiles</taxon>
        <taxon>Oomycota</taxon>
        <taxon>Peronosporomycetes</taxon>
        <taxon>Peronosporales</taxon>
        <taxon>Peronosporaceae</taxon>
        <taxon>Plasmopara</taxon>
    </lineage>
</organism>
<dbReference type="SUPFAM" id="SSF56204">
    <property type="entry name" value="Hect, E3 ligase catalytic domain"/>
    <property type="match status" value="1"/>
</dbReference>
<dbReference type="Gene3D" id="3.90.1750.10">
    <property type="entry name" value="Hect, E3 ligase catalytic domains"/>
    <property type="match status" value="1"/>
</dbReference>
<dbReference type="SMART" id="SM00119">
    <property type="entry name" value="HECTc"/>
    <property type="match status" value="1"/>
</dbReference>